<dbReference type="EMBL" id="GL378352">
    <property type="protein sequence ID" value="EFJ46299.1"/>
    <property type="molecule type" value="Genomic_DNA"/>
</dbReference>
<feature type="region of interest" description="Disordered" evidence="1">
    <location>
        <begin position="343"/>
        <end position="373"/>
    </location>
</feature>
<dbReference type="OrthoDB" id="552726at2759"/>
<proteinExistence type="predicted"/>
<feature type="region of interest" description="Disordered" evidence="1">
    <location>
        <begin position="889"/>
        <end position="919"/>
    </location>
</feature>
<gene>
    <name evidence="2" type="ORF">VOLCADRAFT_93437</name>
</gene>
<feature type="compositionally biased region" description="Gly residues" evidence="1">
    <location>
        <begin position="819"/>
        <end position="843"/>
    </location>
</feature>
<feature type="region of interest" description="Disordered" evidence="1">
    <location>
        <begin position="1"/>
        <end position="55"/>
    </location>
</feature>
<organism evidence="3">
    <name type="scientific">Volvox carteri f. nagariensis</name>
    <dbReference type="NCBI Taxonomy" id="3068"/>
    <lineage>
        <taxon>Eukaryota</taxon>
        <taxon>Viridiplantae</taxon>
        <taxon>Chlorophyta</taxon>
        <taxon>core chlorophytes</taxon>
        <taxon>Chlorophyceae</taxon>
        <taxon>CS clade</taxon>
        <taxon>Chlamydomonadales</taxon>
        <taxon>Volvocaceae</taxon>
        <taxon>Volvox</taxon>
    </lineage>
</organism>
<feature type="compositionally biased region" description="Low complexity" evidence="1">
    <location>
        <begin position="659"/>
        <end position="669"/>
    </location>
</feature>
<evidence type="ECO:0000313" key="3">
    <source>
        <dbReference type="Proteomes" id="UP000001058"/>
    </source>
</evidence>
<feature type="compositionally biased region" description="Pro residues" evidence="1">
    <location>
        <begin position="41"/>
        <end position="52"/>
    </location>
</feature>
<sequence>MAGSAATAVNLHGASPAQPPRYAGCTAQPLSAPTAVRRRPPALPPPPSPPSPALLLSAPLLPDNVAIEALLRLSALPRSYNPPASANDEVQAWRRHRRQRQSAAAAVVEAGPPPPPPPLAEDAAIAGGIQELWRRRRDMVLGLFRQLEMSYAALAARVVAAMGRLRFRSPEALADLLQPLMLRRRDLTPAGLACVVAAAADLTPTADPYIPWNDLCGGLAAPGTLRQLTAAEAQLLAALAREVSERATAGDLSGGQIVQLMVAASKMGLRDPVVLKISQLMCATARLGFADAALIDAVAYTVAAVQRTDPTSYNVRSLAIVVWALACHGRPCPELFAGGGEAAASLTSAMRPPPPPPEPTDHGRGGGGGGGVSLAPGLRLRPYELVIEQAQRLTGAELVQAAEALEPYCTAGGPLYDTCGKQVYERLVEVSRDRVGSLSTATRPSSSPPPPPPPLPSLDGRLLLRAQQRLVPALESSQLTVPQLLQVLEVLQRADARNAPLLPGLELQLLRLAAGGSGGGDGGGGGFSLDQNFSDLEMNSSSSGSGGGSGGGGGGGGGEETSPAAVAAPPLSGDQAVAALMTLGSLKRHGVVTELFRLTHGQRPGRLERLSTGQLVDAVWGLAACGYDETQAYDEGRVKNLPAWSLARLAAAMHGHGLTNTPTATTATTGRQRSRGIASELSSADGGGDGGGSRQLSHLERHPGLAERIAKYGTRELTRLASGAKPQDLATLAEVFASAAPQYGGLFLAAAHRARRWLKEAQEIEEEVAEAGGCGGEEGDGGGQAGELREAATRVQAACEAAGYDVREVLGPVPEPAGRGAGSGGGSGRGRRGGGGGSSGKVYGGRVTAPVGESWRPVRGTAVDEGYGEWRGIKGGARGTAAAASAAVDSGGGAFDVGTRSNRGVRRRGGNPAAEDLSW</sequence>
<feature type="compositionally biased region" description="Gly residues" evidence="1">
    <location>
        <begin position="544"/>
        <end position="559"/>
    </location>
</feature>
<feature type="region of interest" description="Disordered" evidence="1">
    <location>
        <begin position="434"/>
        <end position="459"/>
    </location>
</feature>
<accession>D8U246</accession>
<dbReference type="KEGG" id="vcn:VOLCADRAFT_93437"/>
<evidence type="ECO:0000256" key="1">
    <source>
        <dbReference type="SAM" id="MobiDB-lite"/>
    </source>
</evidence>
<dbReference type="AlphaFoldDB" id="D8U246"/>
<feature type="region of interest" description="Disordered" evidence="1">
    <location>
        <begin position="520"/>
        <end position="568"/>
    </location>
</feature>
<name>D8U246_VOLCA</name>
<feature type="region of interest" description="Disordered" evidence="1">
    <location>
        <begin position="810"/>
        <end position="852"/>
    </location>
</feature>
<dbReference type="GeneID" id="9627249"/>
<dbReference type="Proteomes" id="UP000001058">
    <property type="component" value="Unassembled WGS sequence"/>
</dbReference>
<protein>
    <submittedName>
        <fullName evidence="2">Uncharacterized protein</fullName>
    </submittedName>
</protein>
<feature type="compositionally biased region" description="Polar residues" evidence="1">
    <location>
        <begin position="529"/>
        <end position="539"/>
    </location>
</feature>
<feature type="compositionally biased region" description="Pro residues" evidence="1">
    <location>
        <begin position="446"/>
        <end position="456"/>
    </location>
</feature>
<dbReference type="RefSeq" id="XP_002952746.1">
    <property type="nucleotide sequence ID" value="XM_002952700.1"/>
</dbReference>
<reference evidence="2 3" key="1">
    <citation type="journal article" date="2010" name="Science">
        <title>Genomic analysis of organismal complexity in the multicellular green alga Volvox carteri.</title>
        <authorList>
            <person name="Prochnik S.E."/>
            <person name="Umen J."/>
            <person name="Nedelcu A.M."/>
            <person name="Hallmann A."/>
            <person name="Miller S.M."/>
            <person name="Nishii I."/>
            <person name="Ferris P."/>
            <person name="Kuo A."/>
            <person name="Mitros T."/>
            <person name="Fritz-Laylin L.K."/>
            <person name="Hellsten U."/>
            <person name="Chapman J."/>
            <person name="Simakov O."/>
            <person name="Rensing S.A."/>
            <person name="Terry A."/>
            <person name="Pangilinan J."/>
            <person name="Kapitonov V."/>
            <person name="Jurka J."/>
            <person name="Salamov A."/>
            <person name="Shapiro H."/>
            <person name="Schmutz J."/>
            <person name="Grimwood J."/>
            <person name="Lindquist E."/>
            <person name="Lucas S."/>
            <person name="Grigoriev I.V."/>
            <person name="Schmitt R."/>
            <person name="Kirk D."/>
            <person name="Rokhsar D.S."/>
        </authorList>
    </citation>
    <scope>NUCLEOTIDE SEQUENCE [LARGE SCALE GENOMIC DNA]</scope>
    <source>
        <strain evidence="3">f. Nagariensis / Eve</strain>
    </source>
</reference>
<feature type="region of interest" description="Disordered" evidence="1">
    <location>
        <begin position="657"/>
        <end position="701"/>
    </location>
</feature>
<feature type="region of interest" description="Disordered" evidence="1">
    <location>
        <begin position="81"/>
        <end position="120"/>
    </location>
</feature>
<dbReference type="InParanoid" id="D8U246"/>
<keyword evidence="3" id="KW-1185">Reference proteome</keyword>
<evidence type="ECO:0000313" key="2">
    <source>
        <dbReference type="EMBL" id="EFJ46299.1"/>
    </source>
</evidence>